<keyword evidence="2" id="KW-1185">Reference proteome</keyword>
<evidence type="ECO:0000313" key="1">
    <source>
        <dbReference type="EMBL" id="PHJ24585.1"/>
    </source>
</evidence>
<protein>
    <submittedName>
        <fullName evidence="1">Uncharacterized protein</fullName>
    </submittedName>
</protein>
<dbReference type="EMBL" id="MIGC01000630">
    <property type="protein sequence ID" value="PHJ24585.1"/>
    <property type="molecule type" value="Genomic_DNA"/>
</dbReference>
<sequence length="151" mass="16261">MSPQSAMASAAASLLTKDVGRTLRWMKAFSAVKGQSTAGSCASGTAVIDPVDPHKVHYKGRYTNFSLQHIWEKYDYLQTHLLLRECVLAQIGQNPRLIDSELNAGVTPTLFMNGPEGTNQNALLTDGRADMTTKTPAAQISSGKGSDKKAH</sequence>
<dbReference type="OrthoDB" id="430577at2759"/>
<dbReference type="Proteomes" id="UP000221165">
    <property type="component" value="Unassembled WGS sequence"/>
</dbReference>
<organism evidence="1 2">
    <name type="scientific">Cystoisospora suis</name>
    <dbReference type="NCBI Taxonomy" id="483139"/>
    <lineage>
        <taxon>Eukaryota</taxon>
        <taxon>Sar</taxon>
        <taxon>Alveolata</taxon>
        <taxon>Apicomplexa</taxon>
        <taxon>Conoidasida</taxon>
        <taxon>Coccidia</taxon>
        <taxon>Eucoccidiorida</taxon>
        <taxon>Eimeriorina</taxon>
        <taxon>Sarcocystidae</taxon>
        <taxon>Cystoisospora</taxon>
    </lineage>
</organism>
<dbReference type="RefSeq" id="XP_067926258.1">
    <property type="nucleotide sequence ID" value="XM_068061765.1"/>
</dbReference>
<dbReference type="VEuPathDB" id="ToxoDB:CSUI_001560"/>
<proteinExistence type="predicted"/>
<accession>A0A2C6LBV8</accession>
<gene>
    <name evidence="1" type="ORF">CSUI_001560</name>
</gene>
<evidence type="ECO:0000313" key="2">
    <source>
        <dbReference type="Proteomes" id="UP000221165"/>
    </source>
</evidence>
<comment type="caution">
    <text evidence="1">The sequence shown here is derived from an EMBL/GenBank/DDBJ whole genome shotgun (WGS) entry which is preliminary data.</text>
</comment>
<dbReference type="AlphaFoldDB" id="A0A2C6LBV8"/>
<dbReference type="GeneID" id="94424976"/>
<reference evidence="1 2" key="1">
    <citation type="journal article" date="2017" name="Int. J. Parasitol.">
        <title>The genome of the protozoan parasite Cystoisospora suis and a reverse vaccinology approach to identify vaccine candidates.</title>
        <authorList>
            <person name="Palmieri N."/>
            <person name="Shrestha A."/>
            <person name="Ruttkowski B."/>
            <person name="Beck T."/>
            <person name="Vogl C."/>
            <person name="Tomley F."/>
            <person name="Blake D.P."/>
            <person name="Joachim A."/>
        </authorList>
    </citation>
    <scope>NUCLEOTIDE SEQUENCE [LARGE SCALE GENOMIC DNA]</scope>
    <source>
        <strain evidence="1 2">Wien I</strain>
    </source>
</reference>
<name>A0A2C6LBV8_9APIC</name>